<dbReference type="PANTHER" id="PTHR37984:SF8">
    <property type="entry name" value="CCHC-TYPE DOMAIN-CONTAINING PROTEIN"/>
    <property type="match status" value="1"/>
</dbReference>
<dbReference type="FunFam" id="3.30.420.10:FF:000063">
    <property type="entry name" value="Retrovirus-related Pol polyprotein from transposon 297-like Protein"/>
    <property type="match status" value="1"/>
</dbReference>
<gene>
    <name evidence="3" type="primary">K02A2.6</name>
    <name evidence="3" type="ORF">AWC38_SpisGene15208</name>
</gene>
<evidence type="ECO:0000313" key="4">
    <source>
        <dbReference type="Proteomes" id="UP000225706"/>
    </source>
</evidence>
<feature type="domain" description="Integrase catalytic" evidence="2">
    <location>
        <begin position="166"/>
        <end position="334"/>
    </location>
</feature>
<dbReference type="Gene3D" id="1.10.340.70">
    <property type="match status" value="1"/>
</dbReference>
<dbReference type="PANTHER" id="PTHR37984">
    <property type="entry name" value="PROTEIN CBG26694"/>
    <property type="match status" value="1"/>
</dbReference>
<sequence>MFLADTLSRAYLTEEAPSAFTEELTKINATNFGYLTALHLGDIAEHSKKDPVLVELERMICSGWPVRRDDAEPSLRPYFNFRNELAAQQGVIYRGERVVVPLNLWKDMIKRIHSSHIGMEGCLRRARVSLYWPGMDAQVKDYIQSCETCLSTGSKQQKETMIPHEVKDHPWSKVGLDLFDFNQRTYLVTVDYYSNFSEVDYLQDTTSRDVIHKVKAHFARYGIPDTVMSDNGPQFSEELKNFSKRWGFKHITSSPKHPQSNGMSESAVKTAKRLVNRALFAHEDAYLSLLDLRNTPTQRMTTSPAEKILNRRTKTLLPTSQKLLQPKLNILYPKKEAVMIEPDSKRQLWCKATVAGRSDNRPRSYEVEIETGWVLTRDRRHLKLTPRSTPQDEEDEQGSPDAEGEQEHTQPTKGVVSPEGQDTPYLTRSGRASKRPSYLKDYVV</sequence>
<reference evidence="4" key="1">
    <citation type="journal article" date="2017" name="bioRxiv">
        <title>Comparative analysis of the genomes of Stylophora pistillata and Acropora digitifera provides evidence for extensive differences between species of corals.</title>
        <authorList>
            <person name="Voolstra C.R."/>
            <person name="Li Y."/>
            <person name="Liew Y.J."/>
            <person name="Baumgarten S."/>
            <person name="Zoccola D."/>
            <person name="Flot J.-F."/>
            <person name="Tambutte S."/>
            <person name="Allemand D."/>
            <person name="Aranda M."/>
        </authorList>
    </citation>
    <scope>NUCLEOTIDE SEQUENCE [LARGE SCALE GENOMIC DNA]</scope>
</reference>
<dbReference type="FunFam" id="1.10.340.70:FF:000003">
    <property type="entry name" value="Protein CBG25708"/>
    <property type="match status" value="1"/>
</dbReference>
<dbReference type="InterPro" id="IPR036397">
    <property type="entry name" value="RNaseH_sf"/>
</dbReference>
<feature type="region of interest" description="Disordered" evidence="1">
    <location>
        <begin position="381"/>
        <end position="444"/>
    </location>
</feature>
<dbReference type="OrthoDB" id="5987415at2759"/>
<dbReference type="SUPFAM" id="SSF53098">
    <property type="entry name" value="Ribonuclease H-like"/>
    <property type="match status" value="1"/>
</dbReference>
<dbReference type="EMBL" id="LSMT01000321">
    <property type="protein sequence ID" value="PFX20342.1"/>
    <property type="molecule type" value="Genomic_DNA"/>
</dbReference>
<dbReference type="Pfam" id="PF00665">
    <property type="entry name" value="rve"/>
    <property type="match status" value="1"/>
</dbReference>
<dbReference type="Proteomes" id="UP000225706">
    <property type="component" value="Unassembled WGS sequence"/>
</dbReference>
<organism evidence="3 4">
    <name type="scientific">Stylophora pistillata</name>
    <name type="common">Smooth cauliflower coral</name>
    <dbReference type="NCBI Taxonomy" id="50429"/>
    <lineage>
        <taxon>Eukaryota</taxon>
        <taxon>Metazoa</taxon>
        <taxon>Cnidaria</taxon>
        <taxon>Anthozoa</taxon>
        <taxon>Hexacorallia</taxon>
        <taxon>Scleractinia</taxon>
        <taxon>Astrocoeniina</taxon>
        <taxon>Pocilloporidae</taxon>
        <taxon>Stylophora</taxon>
    </lineage>
</organism>
<dbReference type="AlphaFoldDB" id="A0A2B4RVU4"/>
<dbReference type="Gene3D" id="3.30.420.10">
    <property type="entry name" value="Ribonuclease H-like superfamily/Ribonuclease H"/>
    <property type="match status" value="1"/>
</dbReference>
<evidence type="ECO:0000313" key="3">
    <source>
        <dbReference type="EMBL" id="PFX20342.1"/>
    </source>
</evidence>
<dbReference type="InterPro" id="IPR001584">
    <property type="entry name" value="Integrase_cat-core"/>
</dbReference>
<name>A0A2B4RVU4_STYPI</name>
<evidence type="ECO:0000256" key="1">
    <source>
        <dbReference type="SAM" id="MobiDB-lite"/>
    </source>
</evidence>
<dbReference type="Pfam" id="PF17921">
    <property type="entry name" value="Integrase_H2C2"/>
    <property type="match status" value="1"/>
</dbReference>
<dbReference type="InterPro" id="IPR050951">
    <property type="entry name" value="Retrovirus_Pol_polyprotein"/>
</dbReference>
<feature type="compositionally biased region" description="Acidic residues" evidence="1">
    <location>
        <begin position="391"/>
        <end position="404"/>
    </location>
</feature>
<dbReference type="InterPro" id="IPR012337">
    <property type="entry name" value="RNaseH-like_sf"/>
</dbReference>
<proteinExistence type="predicted"/>
<accession>A0A2B4RVU4</accession>
<dbReference type="GO" id="GO:0003676">
    <property type="term" value="F:nucleic acid binding"/>
    <property type="evidence" value="ECO:0007669"/>
    <property type="project" value="InterPro"/>
</dbReference>
<dbReference type="PROSITE" id="PS50994">
    <property type="entry name" value="INTEGRASE"/>
    <property type="match status" value="1"/>
</dbReference>
<comment type="caution">
    <text evidence="3">The sequence shown here is derived from an EMBL/GenBank/DDBJ whole genome shotgun (WGS) entry which is preliminary data.</text>
</comment>
<dbReference type="GO" id="GO:0015074">
    <property type="term" value="P:DNA integration"/>
    <property type="evidence" value="ECO:0007669"/>
    <property type="project" value="InterPro"/>
</dbReference>
<dbReference type="InterPro" id="IPR041588">
    <property type="entry name" value="Integrase_H2C2"/>
</dbReference>
<evidence type="ECO:0000259" key="2">
    <source>
        <dbReference type="PROSITE" id="PS50994"/>
    </source>
</evidence>
<keyword evidence="4" id="KW-1185">Reference proteome</keyword>
<protein>
    <submittedName>
        <fullName evidence="3">Uncharacterized protein K02A2.6</fullName>
    </submittedName>
</protein>